<dbReference type="AlphaFoldDB" id="A0A644YEW0"/>
<organism evidence="1">
    <name type="scientific">bioreactor metagenome</name>
    <dbReference type="NCBI Taxonomy" id="1076179"/>
    <lineage>
        <taxon>unclassified sequences</taxon>
        <taxon>metagenomes</taxon>
        <taxon>ecological metagenomes</taxon>
    </lineage>
</organism>
<comment type="caution">
    <text evidence="1">The sequence shown here is derived from an EMBL/GenBank/DDBJ whole genome shotgun (WGS) entry which is preliminary data.</text>
</comment>
<accession>A0A644YEW0</accession>
<sequence>MNKSKKGSLKYLDTSAKLFEELKIQKPVWWTLLKNDDEIYIDIRKNNYINAYFFGGSIVKLEFKKNRFVGEIHQKYFDNHCLSGEIIKNDNKKYVRINLNALDERMLDSIKKRINEDYLGQRTGERPSEKYIQGKIIKNNPNIIDSEFQYNQNSNNEELRVDLVELSDGVLSFIELKRIDDRRLRIDEKRNSGTPEIIVQINKYREFIKKNEEDIKDYYNRLLKIKQSLGLNVVENKILFVNNNPKLIIANSYSKKTRKRDERIRDIEKLLLKHGIDYTIMPWN</sequence>
<evidence type="ECO:0000313" key="1">
    <source>
        <dbReference type="EMBL" id="MPM26441.1"/>
    </source>
</evidence>
<name>A0A644YEW0_9ZZZZ</name>
<reference evidence="1" key="1">
    <citation type="submission" date="2019-08" db="EMBL/GenBank/DDBJ databases">
        <authorList>
            <person name="Kucharzyk K."/>
            <person name="Murdoch R.W."/>
            <person name="Higgins S."/>
            <person name="Loffler F."/>
        </authorList>
    </citation>
    <scope>NUCLEOTIDE SEQUENCE</scope>
</reference>
<gene>
    <name evidence="1" type="ORF">SDC9_72943</name>
</gene>
<proteinExistence type="predicted"/>
<dbReference type="EMBL" id="VSSQ01004735">
    <property type="protein sequence ID" value="MPM26441.1"/>
    <property type="molecule type" value="Genomic_DNA"/>
</dbReference>
<protein>
    <submittedName>
        <fullName evidence="1">Uncharacterized protein</fullName>
    </submittedName>
</protein>